<name>A0ABR0EIA6_ZASCE</name>
<reference evidence="1 2" key="1">
    <citation type="journal article" date="2023" name="G3 (Bethesda)">
        <title>A chromosome-level genome assembly of Zasmidium syzygii isolated from banana leaves.</title>
        <authorList>
            <person name="van Westerhoven A.C."/>
            <person name="Mehrabi R."/>
            <person name="Talebi R."/>
            <person name="Steentjes M.B.F."/>
            <person name="Corcolon B."/>
            <person name="Chong P.A."/>
            <person name="Kema G.H.J."/>
            <person name="Seidl M.F."/>
        </authorList>
    </citation>
    <scope>NUCLEOTIDE SEQUENCE [LARGE SCALE GENOMIC DNA]</scope>
    <source>
        <strain evidence="1 2">P124</strain>
    </source>
</reference>
<dbReference type="Proteomes" id="UP001305779">
    <property type="component" value="Unassembled WGS sequence"/>
</dbReference>
<evidence type="ECO:0000313" key="1">
    <source>
        <dbReference type="EMBL" id="KAK4500813.1"/>
    </source>
</evidence>
<organism evidence="1 2">
    <name type="scientific">Zasmidium cellare</name>
    <name type="common">Wine cellar mold</name>
    <name type="synonym">Racodium cellare</name>
    <dbReference type="NCBI Taxonomy" id="395010"/>
    <lineage>
        <taxon>Eukaryota</taxon>
        <taxon>Fungi</taxon>
        <taxon>Dikarya</taxon>
        <taxon>Ascomycota</taxon>
        <taxon>Pezizomycotina</taxon>
        <taxon>Dothideomycetes</taxon>
        <taxon>Dothideomycetidae</taxon>
        <taxon>Mycosphaerellales</taxon>
        <taxon>Mycosphaerellaceae</taxon>
        <taxon>Zasmidium</taxon>
    </lineage>
</organism>
<comment type="caution">
    <text evidence="1">The sequence shown here is derived from an EMBL/GenBank/DDBJ whole genome shotgun (WGS) entry which is preliminary data.</text>
</comment>
<protein>
    <submittedName>
        <fullName evidence="1">Uncharacterized protein</fullName>
    </submittedName>
</protein>
<keyword evidence="2" id="KW-1185">Reference proteome</keyword>
<gene>
    <name evidence="1" type="ORF">PRZ48_009005</name>
</gene>
<dbReference type="EMBL" id="JAXOVC010000006">
    <property type="protein sequence ID" value="KAK4500813.1"/>
    <property type="molecule type" value="Genomic_DNA"/>
</dbReference>
<proteinExistence type="predicted"/>
<accession>A0ABR0EIA6</accession>
<sequence>MARNVHRKPKTLSSAINTPTAASAVVAQKVFDIPELYEMIISNLDSHDLLGRLHTDAKLIQAAKGSKKLQRKLCLTQEPEIEDDRRETGRFGHSTASWEPNLMLLMKPPPTAAHIPKGKSPFGYFRLSEDSPPYRIVLSHRLTDKESPWVFQFIRNVGPGPAPHPVRLLTPAYLSMYLSDRATPIIVRVMNSPTDEAEAKKMDPGRREHFFGVKTVWIPAGKTLGDVIHYFEIFYTGGLSRADVLNGICQFKWSHLSDPKDELWVRKLGWWVLHVSGEWRSPLSRGRGYGPKKECREMEAMRSEFVKIY</sequence>
<evidence type="ECO:0000313" key="2">
    <source>
        <dbReference type="Proteomes" id="UP001305779"/>
    </source>
</evidence>